<protein>
    <submittedName>
        <fullName evidence="2">Uncharacterized protein</fullName>
    </submittedName>
</protein>
<feature type="region of interest" description="Disordered" evidence="1">
    <location>
        <begin position="1"/>
        <end position="37"/>
    </location>
</feature>
<dbReference type="AlphaFoldDB" id="A0A9N7Z0W0"/>
<evidence type="ECO:0000256" key="1">
    <source>
        <dbReference type="SAM" id="MobiDB-lite"/>
    </source>
</evidence>
<comment type="caution">
    <text evidence="2">The sequence shown here is derived from an EMBL/GenBank/DDBJ whole genome shotgun (WGS) entry which is preliminary data.</text>
</comment>
<dbReference type="EMBL" id="CADEAL010004092">
    <property type="protein sequence ID" value="CAB1451588.1"/>
    <property type="molecule type" value="Genomic_DNA"/>
</dbReference>
<accession>A0A9N7Z0W0</accession>
<proteinExistence type="predicted"/>
<keyword evidence="3" id="KW-1185">Reference proteome</keyword>
<evidence type="ECO:0000313" key="2">
    <source>
        <dbReference type="EMBL" id="CAB1451588.1"/>
    </source>
</evidence>
<gene>
    <name evidence="2" type="ORF">PLEPLA_LOCUS39282</name>
</gene>
<organism evidence="2 3">
    <name type="scientific">Pleuronectes platessa</name>
    <name type="common">European plaice</name>
    <dbReference type="NCBI Taxonomy" id="8262"/>
    <lineage>
        <taxon>Eukaryota</taxon>
        <taxon>Metazoa</taxon>
        <taxon>Chordata</taxon>
        <taxon>Craniata</taxon>
        <taxon>Vertebrata</taxon>
        <taxon>Euteleostomi</taxon>
        <taxon>Actinopterygii</taxon>
        <taxon>Neopterygii</taxon>
        <taxon>Teleostei</taxon>
        <taxon>Neoteleostei</taxon>
        <taxon>Acanthomorphata</taxon>
        <taxon>Carangaria</taxon>
        <taxon>Pleuronectiformes</taxon>
        <taxon>Pleuronectoidei</taxon>
        <taxon>Pleuronectidae</taxon>
        <taxon>Pleuronectes</taxon>
    </lineage>
</organism>
<feature type="compositionally biased region" description="Low complexity" evidence="1">
    <location>
        <begin position="25"/>
        <end position="36"/>
    </location>
</feature>
<evidence type="ECO:0000313" key="3">
    <source>
        <dbReference type="Proteomes" id="UP001153269"/>
    </source>
</evidence>
<name>A0A9N7Z0W0_PLEPL</name>
<reference evidence="2" key="1">
    <citation type="submission" date="2020-03" db="EMBL/GenBank/DDBJ databases">
        <authorList>
            <person name="Weist P."/>
        </authorList>
    </citation>
    <scope>NUCLEOTIDE SEQUENCE</scope>
</reference>
<sequence length="107" mass="10963">MSQRRNCLSAERSRACSQSQRKALSSKSTGSTGTSSLPTQASLSVLLLPTSICLALLVLSRPGPGLVQLAGRNGPRPRPGWLHFSSIITGDSFAARAAAVGGEGGGQ</sequence>
<dbReference type="Proteomes" id="UP001153269">
    <property type="component" value="Unassembled WGS sequence"/>
</dbReference>